<protein>
    <submittedName>
        <fullName evidence="2">Regulator of telomere elongation helicase 1</fullName>
    </submittedName>
</protein>
<reference evidence="2" key="1">
    <citation type="submission" date="2025-08" db="UniProtKB">
        <authorList>
            <consortium name="Ensembl"/>
        </authorList>
    </citation>
    <scope>IDENTIFICATION</scope>
</reference>
<keyword evidence="3" id="KW-1185">Reference proteome</keyword>
<dbReference type="Proteomes" id="UP000694427">
    <property type="component" value="Unplaced"/>
</dbReference>
<dbReference type="Gene3D" id="1.20.1160.20">
    <property type="match status" value="1"/>
</dbReference>
<dbReference type="Pfam" id="PF23116">
    <property type="entry name" value="HHD_RTEL1"/>
    <property type="match status" value="1"/>
</dbReference>
<evidence type="ECO:0000313" key="3">
    <source>
        <dbReference type="Proteomes" id="UP000694427"/>
    </source>
</evidence>
<organism evidence="2 3">
    <name type="scientific">Cyprinus carpio</name>
    <name type="common">Common carp</name>
    <dbReference type="NCBI Taxonomy" id="7962"/>
    <lineage>
        <taxon>Eukaryota</taxon>
        <taxon>Metazoa</taxon>
        <taxon>Chordata</taxon>
        <taxon>Craniata</taxon>
        <taxon>Vertebrata</taxon>
        <taxon>Euteleostomi</taxon>
        <taxon>Actinopterygii</taxon>
        <taxon>Neopterygii</taxon>
        <taxon>Teleostei</taxon>
        <taxon>Ostariophysi</taxon>
        <taxon>Cypriniformes</taxon>
        <taxon>Cyprinidae</taxon>
        <taxon>Cyprininae</taxon>
        <taxon>Cyprinus</taxon>
    </lineage>
</organism>
<evidence type="ECO:0000256" key="1">
    <source>
        <dbReference type="SAM" id="MobiDB-lite"/>
    </source>
</evidence>
<feature type="region of interest" description="Disordered" evidence="1">
    <location>
        <begin position="116"/>
        <end position="146"/>
    </location>
</feature>
<sequence>NILFKIKSEEHSGQDGAARLCIQYEMEMTSKRKAVSLLDALDDTTNKGGREDSMASRLSTLSLQHDKRLDDESRGGKRKIKVVQERGLFFSLSLSMIDIVLNVIFLAKAEMSPPSEQLNQGGSHLGTAELNGGDGKNGVNVRSKVQKPKTSIKEGLSCSSLLSDIKQAIGAEKTRQMLLALQAYKTSNNYDQMVSAVVSLLTERYEDFALLESCCLGLSVLIRPQHRKQFGGLLKSLTGNDCVANQDSDVGSSQPNQHLSFLQERLKARYHPSFHECCEDIDLNSFFFFLHIPLMLENVTNKCCILTDISLFYM</sequence>
<reference evidence="2" key="2">
    <citation type="submission" date="2025-09" db="UniProtKB">
        <authorList>
            <consortium name="Ensembl"/>
        </authorList>
    </citation>
    <scope>IDENTIFICATION</scope>
</reference>
<accession>A0A8C1JW22</accession>
<dbReference type="AlphaFoldDB" id="A0A8C1JW22"/>
<proteinExistence type="predicted"/>
<evidence type="ECO:0000313" key="2">
    <source>
        <dbReference type="Ensembl" id="ENSCCRP00010036959.1"/>
    </source>
</evidence>
<name>A0A8C1JW22_CYPCA</name>
<dbReference type="Ensembl" id="ENSCCRT00010040582.1">
    <property type="protein sequence ID" value="ENSCCRP00010036959.1"/>
    <property type="gene ID" value="ENSCCRG00010015767.1"/>
</dbReference>